<dbReference type="SUPFAM" id="SSF103486">
    <property type="entry name" value="V-type ATP synthase subunit C"/>
    <property type="match status" value="1"/>
</dbReference>
<comment type="similarity">
    <text evidence="1">Belongs to the V-ATPase V0D/AC39 subunit family.</text>
</comment>
<dbReference type="Pfam" id="PF01992">
    <property type="entry name" value="vATP-synt_AC39"/>
    <property type="match status" value="1"/>
</dbReference>
<proteinExistence type="inferred from homology"/>
<dbReference type="InterPro" id="IPR036079">
    <property type="entry name" value="ATPase_csu/dsu_sf"/>
</dbReference>
<reference evidence="4 5" key="1">
    <citation type="submission" date="2017-10" db="EMBL/GenBank/DDBJ databases">
        <title>Novel microbial diversity and functional potential in the marine mammal oral microbiome.</title>
        <authorList>
            <person name="Dudek N.K."/>
            <person name="Sun C.L."/>
            <person name="Burstein D."/>
            <person name="Kantor R.S."/>
            <person name="Aliaga Goltsman D.S."/>
            <person name="Bik E.M."/>
            <person name="Thomas B.C."/>
            <person name="Banfield J.F."/>
            <person name="Relman D.A."/>
        </authorList>
    </citation>
    <scope>NUCLEOTIDE SEQUENCE [LARGE SCALE GENOMIC DNA]</scope>
    <source>
        <strain evidence="4">DOLZORAL124_49_17</strain>
    </source>
</reference>
<dbReference type="Gene3D" id="1.10.132.50">
    <property type="entry name" value="ATP synthase (C/AC39) subunit, domain 3"/>
    <property type="match status" value="1"/>
</dbReference>
<evidence type="ECO:0000256" key="3">
    <source>
        <dbReference type="ARBA" id="ARBA00023065"/>
    </source>
</evidence>
<evidence type="ECO:0008006" key="6">
    <source>
        <dbReference type="Google" id="ProtNLM"/>
    </source>
</evidence>
<dbReference type="InterPro" id="IPR050873">
    <property type="entry name" value="V-ATPase_V0D/AC39_subunit"/>
</dbReference>
<dbReference type="PANTHER" id="PTHR38682">
    <property type="entry name" value="V-TYPE ATP SYNTHASE SUBUNIT C"/>
    <property type="match status" value="1"/>
</dbReference>
<dbReference type="Proteomes" id="UP000229740">
    <property type="component" value="Unassembled WGS sequence"/>
</dbReference>
<dbReference type="GO" id="GO:0046961">
    <property type="term" value="F:proton-transporting ATPase activity, rotational mechanism"/>
    <property type="evidence" value="ECO:0007669"/>
    <property type="project" value="InterPro"/>
</dbReference>
<comment type="caution">
    <text evidence="4">The sequence shown here is derived from an EMBL/GenBank/DDBJ whole genome shotgun (WGS) entry which is preliminary data.</text>
</comment>
<sequence length="353" mass="41260">MMGSICKYAYPNAKVRALKGRLLSDKTFRALLNCERPEDVLNVLRTTDYAEALRELPGTDVSTLQLSLILYRSLFGDYEKTVRSLDRSLQPFFILLYQQYELTNLKTILRGVFSQAAVEEVQALLLPTERYTLFSKNALLALHTVQELIAYLQDSVFHYPLNQALRRFEEEGEIFPLEMALDLHYYQTLWEAMRKLPRGEEKIIRKLLGIRIDILNVAWIVRFKEEYRLSFEEILNYTIHHGAYFRLQDRQLLSKAKNAGEVLDVLRQSVYGKALPEQIQDFSTLHILLNRYLLAQIRSYFSGNPFQIGVILGYLWIKEFEIDDIISIVEAKRYGLSPEESRRYVIHGETSRD</sequence>
<evidence type="ECO:0000313" key="5">
    <source>
        <dbReference type="Proteomes" id="UP000229740"/>
    </source>
</evidence>
<evidence type="ECO:0000256" key="1">
    <source>
        <dbReference type="ARBA" id="ARBA00006709"/>
    </source>
</evidence>
<dbReference type="Gene3D" id="1.20.1690.10">
    <property type="entry name" value="V-type ATP synthase subunit C domain"/>
    <property type="match status" value="2"/>
</dbReference>
<protein>
    <recommendedName>
        <fullName evidence="6">V-type ATP synthase subunit C</fullName>
    </recommendedName>
</protein>
<dbReference type="InterPro" id="IPR002843">
    <property type="entry name" value="ATPase_V0-cplx_csu/dsu"/>
</dbReference>
<dbReference type="AlphaFoldDB" id="A0A2G6E9A3"/>
<dbReference type="InterPro" id="IPR035067">
    <property type="entry name" value="V-type_ATPase_csu/dsu"/>
</dbReference>
<organism evidence="4 5">
    <name type="scientific">candidate division KSB3 bacterium</name>
    <dbReference type="NCBI Taxonomy" id="2044937"/>
    <lineage>
        <taxon>Bacteria</taxon>
        <taxon>candidate division KSB3</taxon>
    </lineage>
</organism>
<dbReference type="EMBL" id="PDPS01000022">
    <property type="protein sequence ID" value="PID58645.1"/>
    <property type="molecule type" value="Genomic_DNA"/>
</dbReference>
<accession>A0A2G6E9A3</accession>
<name>A0A2G6E9A3_9BACT</name>
<keyword evidence="3" id="KW-0406">Ion transport</keyword>
<keyword evidence="2" id="KW-0813">Transport</keyword>
<dbReference type="InterPro" id="IPR044911">
    <property type="entry name" value="V-type_ATPase_csu/dsu_dom_3"/>
</dbReference>
<dbReference type="PANTHER" id="PTHR38682:SF1">
    <property type="entry name" value="V-TYPE ATP SYNTHASE SUBUNIT C"/>
    <property type="match status" value="1"/>
</dbReference>
<evidence type="ECO:0000313" key="4">
    <source>
        <dbReference type="EMBL" id="PID58645.1"/>
    </source>
</evidence>
<evidence type="ECO:0000256" key="2">
    <source>
        <dbReference type="ARBA" id="ARBA00022448"/>
    </source>
</evidence>
<gene>
    <name evidence="4" type="ORF">CSB45_03625</name>
</gene>